<dbReference type="AlphaFoldDB" id="A0A8C5RFB4"/>
<proteinExistence type="predicted"/>
<evidence type="ECO:0000313" key="4">
    <source>
        <dbReference type="Proteomes" id="UP000694406"/>
    </source>
</evidence>
<keyword evidence="1" id="KW-1133">Transmembrane helix</keyword>
<evidence type="ECO:0000313" key="3">
    <source>
        <dbReference type="Ensembl" id="ENSLLTP00000001877.1"/>
    </source>
</evidence>
<dbReference type="PROSITE" id="PS50805">
    <property type="entry name" value="KRAB"/>
    <property type="match status" value="1"/>
</dbReference>
<feature type="transmembrane region" description="Helical" evidence="1">
    <location>
        <begin position="64"/>
        <end position="83"/>
    </location>
</feature>
<keyword evidence="4" id="KW-1185">Reference proteome</keyword>
<evidence type="ECO:0000259" key="2">
    <source>
        <dbReference type="PROSITE" id="PS50805"/>
    </source>
</evidence>
<reference evidence="3" key="1">
    <citation type="submission" date="2025-08" db="UniProtKB">
        <authorList>
            <consortium name="Ensembl"/>
        </authorList>
    </citation>
    <scope>IDENTIFICATION</scope>
</reference>
<dbReference type="GO" id="GO:0006355">
    <property type="term" value="P:regulation of DNA-templated transcription"/>
    <property type="evidence" value="ECO:0007669"/>
    <property type="project" value="InterPro"/>
</dbReference>
<dbReference type="Gene3D" id="6.10.140.140">
    <property type="match status" value="1"/>
</dbReference>
<dbReference type="CDD" id="cd07765">
    <property type="entry name" value="KRAB_A-box"/>
    <property type="match status" value="1"/>
</dbReference>
<dbReference type="PANTHER" id="PTHR23232">
    <property type="entry name" value="KRAB DOMAIN C2H2 ZINC FINGER"/>
    <property type="match status" value="1"/>
</dbReference>
<accession>A0A8C5RFB4</accession>
<dbReference type="InterPro" id="IPR036051">
    <property type="entry name" value="KRAB_dom_sf"/>
</dbReference>
<dbReference type="InterPro" id="IPR050169">
    <property type="entry name" value="Krueppel_C2H2_ZnF"/>
</dbReference>
<protein>
    <recommendedName>
        <fullName evidence="2">KRAB domain-containing protein</fullName>
    </recommendedName>
</protein>
<sequence>MYFSEEEWSQLDPDQKALRSEVMLENHRNMFFLIKKIIDQISSLGREKESTIWPCTLRKKRVNVTLLTCFLCHFLSVYFPFLLELICGGTLRKEGACFKIVSVVTGLC</sequence>
<dbReference type="InterPro" id="IPR001909">
    <property type="entry name" value="KRAB"/>
</dbReference>
<name>A0A8C5RFB4_LATLA</name>
<dbReference type="PANTHER" id="PTHR23232:SF142">
    <property type="entry name" value="GASTRULA ZINC FINGER PROTEIN XLCGF57.1-LIKE-RELATED"/>
    <property type="match status" value="1"/>
</dbReference>
<dbReference type="Pfam" id="PF01352">
    <property type="entry name" value="KRAB"/>
    <property type="match status" value="1"/>
</dbReference>
<dbReference type="Proteomes" id="UP000694406">
    <property type="component" value="Unplaced"/>
</dbReference>
<dbReference type="GeneTree" id="ENSGT01140000282603"/>
<keyword evidence="1" id="KW-0812">Transmembrane</keyword>
<keyword evidence="1" id="KW-0472">Membrane</keyword>
<dbReference type="SMART" id="SM00349">
    <property type="entry name" value="KRAB"/>
    <property type="match status" value="1"/>
</dbReference>
<evidence type="ECO:0000256" key="1">
    <source>
        <dbReference type="SAM" id="Phobius"/>
    </source>
</evidence>
<organism evidence="3 4">
    <name type="scientific">Laticauda laticaudata</name>
    <name type="common">Blue-ringed sea krait</name>
    <name type="synonym">Blue-lipped sea krait</name>
    <dbReference type="NCBI Taxonomy" id="8630"/>
    <lineage>
        <taxon>Eukaryota</taxon>
        <taxon>Metazoa</taxon>
        <taxon>Chordata</taxon>
        <taxon>Craniata</taxon>
        <taxon>Vertebrata</taxon>
        <taxon>Euteleostomi</taxon>
        <taxon>Lepidosauria</taxon>
        <taxon>Squamata</taxon>
        <taxon>Bifurcata</taxon>
        <taxon>Unidentata</taxon>
        <taxon>Episquamata</taxon>
        <taxon>Toxicofera</taxon>
        <taxon>Serpentes</taxon>
        <taxon>Colubroidea</taxon>
        <taxon>Elapidae</taxon>
        <taxon>Laticaudinae</taxon>
        <taxon>Laticauda</taxon>
    </lineage>
</organism>
<dbReference type="SUPFAM" id="SSF109640">
    <property type="entry name" value="KRAB domain (Kruppel-associated box)"/>
    <property type="match status" value="1"/>
</dbReference>
<feature type="domain" description="KRAB" evidence="2">
    <location>
        <begin position="1"/>
        <end position="65"/>
    </location>
</feature>
<dbReference type="Ensembl" id="ENSLLTT00000001948.1">
    <property type="protein sequence ID" value="ENSLLTP00000001877.1"/>
    <property type="gene ID" value="ENSLLTG00000001455.1"/>
</dbReference>
<reference evidence="3" key="2">
    <citation type="submission" date="2025-09" db="UniProtKB">
        <authorList>
            <consortium name="Ensembl"/>
        </authorList>
    </citation>
    <scope>IDENTIFICATION</scope>
</reference>